<dbReference type="EnsemblMetazoa" id="tetur10g00250.1">
    <property type="protein sequence ID" value="tetur10g00250.1"/>
    <property type="gene ID" value="tetur10g00250"/>
</dbReference>
<accession>T1KEP3</accession>
<keyword evidence="2" id="KW-1185">Reference proteome</keyword>
<dbReference type="HOGENOM" id="CLU_3071283_0_0_1"/>
<dbReference type="AlphaFoldDB" id="T1KEP3"/>
<evidence type="ECO:0000313" key="1">
    <source>
        <dbReference type="EnsemblMetazoa" id="tetur10g00250.1"/>
    </source>
</evidence>
<name>T1KEP3_TETUR</name>
<dbReference type="Proteomes" id="UP000015104">
    <property type="component" value="Unassembled WGS sequence"/>
</dbReference>
<organism evidence="1 2">
    <name type="scientific">Tetranychus urticae</name>
    <name type="common">Two-spotted spider mite</name>
    <dbReference type="NCBI Taxonomy" id="32264"/>
    <lineage>
        <taxon>Eukaryota</taxon>
        <taxon>Metazoa</taxon>
        <taxon>Ecdysozoa</taxon>
        <taxon>Arthropoda</taxon>
        <taxon>Chelicerata</taxon>
        <taxon>Arachnida</taxon>
        <taxon>Acari</taxon>
        <taxon>Acariformes</taxon>
        <taxon>Trombidiformes</taxon>
        <taxon>Prostigmata</taxon>
        <taxon>Eleutherengona</taxon>
        <taxon>Raphignathae</taxon>
        <taxon>Tetranychoidea</taxon>
        <taxon>Tetranychidae</taxon>
        <taxon>Tetranychus</taxon>
    </lineage>
</organism>
<reference evidence="2" key="1">
    <citation type="submission" date="2011-08" db="EMBL/GenBank/DDBJ databases">
        <authorList>
            <person name="Rombauts S."/>
        </authorList>
    </citation>
    <scope>NUCLEOTIDE SEQUENCE</scope>
    <source>
        <strain evidence="2">London</strain>
    </source>
</reference>
<proteinExistence type="predicted"/>
<evidence type="ECO:0000313" key="2">
    <source>
        <dbReference type="Proteomes" id="UP000015104"/>
    </source>
</evidence>
<protein>
    <submittedName>
        <fullName evidence="1">Uncharacterized protein</fullName>
    </submittedName>
</protein>
<dbReference type="EMBL" id="CAEY01000028">
    <property type="status" value="NOT_ANNOTATED_CDS"/>
    <property type="molecule type" value="Genomic_DNA"/>
</dbReference>
<sequence length="53" mass="6193">MGTVHPVYHYVKVVIVSEFADYNAVYRDEVAINNNKKGFKKLQTKCSLEQRFN</sequence>
<reference evidence="1" key="2">
    <citation type="submission" date="2015-06" db="UniProtKB">
        <authorList>
            <consortium name="EnsemblMetazoa"/>
        </authorList>
    </citation>
    <scope>IDENTIFICATION</scope>
</reference>